<dbReference type="NCBIfam" id="TIGR02515">
    <property type="entry name" value="IV_pilus_PilQ"/>
    <property type="match status" value="1"/>
</dbReference>
<dbReference type="KEGG" id="moz:MoryE10_32650"/>
<keyword evidence="3" id="KW-0472">Membrane</keyword>
<keyword evidence="8" id="KW-0732">Signal</keyword>
<feature type="region of interest" description="Disordered" evidence="7">
    <location>
        <begin position="399"/>
        <end position="430"/>
    </location>
</feature>
<dbReference type="AlphaFoldDB" id="A0A8D5ALB0"/>
<dbReference type="EMBL" id="AP019782">
    <property type="protein sequence ID" value="BBL72659.1"/>
    <property type="molecule type" value="Genomic_DNA"/>
</dbReference>
<dbReference type="PANTHER" id="PTHR30604:SF1">
    <property type="entry name" value="DNA UTILIZATION PROTEIN HOFQ"/>
    <property type="match status" value="1"/>
</dbReference>
<organism evidence="10 11">
    <name type="scientific">Methylogaea oryzae</name>
    <dbReference type="NCBI Taxonomy" id="1295382"/>
    <lineage>
        <taxon>Bacteria</taxon>
        <taxon>Pseudomonadati</taxon>
        <taxon>Pseudomonadota</taxon>
        <taxon>Gammaproteobacteria</taxon>
        <taxon>Methylococcales</taxon>
        <taxon>Methylococcaceae</taxon>
        <taxon>Methylogaea</taxon>
    </lineage>
</organism>
<reference evidence="10" key="1">
    <citation type="submission" date="2019-06" db="EMBL/GenBank/DDBJ databases">
        <title>Complete genome sequence of Methylogaea oryzae strain JCM16910.</title>
        <authorList>
            <person name="Asakawa S."/>
        </authorList>
    </citation>
    <scope>NUCLEOTIDE SEQUENCE</scope>
    <source>
        <strain evidence="10">E10</strain>
    </source>
</reference>
<dbReference type="InterPro" id="IPR004846">
    <property type="entry name" value="T2SS/T3SS_dom"/>
</dbReference>
<dbReference type="Pfam" id="PF00263">
    <property type="entry name" value="Secretin"/>
    <property type="match status" value="1"/>
</dbReference>
<evidence type="ECO:0000256" key="6">
    <source>
        <dbReference type="RuleBase" id="RU004004"/>
    </source>
</evidence>
<keyword evidence="1 6" id="KW-0813">Transport</keyword>
<dbReference type="InterPro" id="IPR005644">
    <property type="entry name" value="NolW-like"/>
</dbReference>
<comment type="similarity">
    <text evidence="5">Belongs to the bacterial secretin family.</text>
</comment>
<sequence>MWVRKRFIDMACLFGLALFSLSAMSAEASRLESVNFTTLSGDQLRLDFTLSGPVAEPAVFHTDNPARIALDFPAVSNGLGNKAIPVDTGVARSVNAVEAQGRTRVVVNLLSMARYDVATEGGHVYLTLYGKAETPKGPAGKASASSRAGGGFQGQSVKNVDFQRGEKGEGRVLIALSDANAVADMRREGNQIVVYIPGASVPTELEKKLDVTDFATPVKNVTIQGETGRAKVVVTPVSEDYEYSSYQTDNTLTIEFRALSRAEREERQRKEVTYGGEKLTLNFQDIPVRQVLQILADFTGLNMVASDTVQGNVTLRLNDVPWDQALDIVLKSKGLAKRQDGGVVRIGPAAEVQKQEQDELAANQKVEELAPLITELIYVKYAKAADMLAILQGGVASKDTAKNEESTKTGGTETNSSRAAKGESILSERGSVAMDDRTNTLLVKDTALNIERVRQLVGKLDVPVRQLLIDSRIVIASDNFTRNLGMKFTQVSGGSGSSAANATGVTYGGNPSAGSSQAIMGSLFDLAAADPRAKIGFTVLRAAGSLLELELSAGQLEGTAETLSNPRLLASDGTKSFIKQGTAIPVQSGGSATTAPTIKYVEAVLLLEVTPHIAPDENVMLELKITKDAVGELVTTSSQAGITNQSPAIDKREIQTNVQVRDGDTVVLGGVYEDENSKDVDGVPFLSDIPYLGKAFQREATKNKKRELLVFVTPKIVRQNLAQTP</sequence>
<evidence type="ECO:0000256" key="8">
    <source>
        <dbReference type="SAM" id="SignalP"/>
    </source>
</evidence>
<dbReference type="Pfam" id="PF03958">
    <property type="entry name" value="Secretin_N"/>
    <property type="match status" value="1"/>
</dbReference>
<keyword evidence="4" id="KW-0998">Cell outer membrane</keyword>
<dbReference type="SMART" id="SM00965">
    <property type="entry name" value="STN"/>
    <property type="match status" value="1"/>
</dbReference>
<evidence type="ECO:0000256" key="7">
    <source>
        <dbReference type="SAM" id="MobiDB-lite"/>
    </source>
</evidence>
<name>A0A8D5ALB0_9GAMM</name>
<keyword evidence="2" id="KW-0653">Protein transport</keyword>
<dbReference type="Pfam" id="PF11741">
    <property type="entry name" value="AMIN"/>
    <property type="match status" value="2"/>
</dbReference>
<comment type="subcellular location">
    <subcellularLocation>
        <location evidence="6">Cell outer membrane</location>
    </subcellularLocation>
</comment>
<gene>
    <name evidence="10" type="primary">pilQ</name>
    <name evidence="10" type="ORF">MoryE10_32650</name>
</gene>
<evidence type="ECO:0000256" key="3">
    <source>
        <dbReference type="ARBA" id="ARBA00023136"/>
    </source>
</evidence>
<dbReference type="InterPro" id="IPR011662">
    <property type="entry name" value="Secretin/TonB_short_N"/>
</dbReference>
<evidence type="ECO:0000256" key="4">
    <source>
        <dbReference type="ARBA" id="ARBA00023237"/>
    </source>
</evidence>
<evidence type="ECO:0000256" key="5">
    <source>
        <dbReference type="RuleBase" id="RU004003"/>
    </source>
</evidence>
<dbReference type="PANTHER" id="PTHR30604">
    <property type="entry name" value="PROTEIN TRANSPORT PROTEIN HOFQ"/>
    <property type="match status" value="1"/>
</dbReference>
<dbReference type="Proteomes" id="UP000824988">
    <property type="component" value="Chromosome"/>
</dbReference>
<keyword evidence="11" id="KW-1185">Reference proteome</keyword>
<feature type="domain" description="Secretin/TonB short N-terminal" evidence="9">
    <location>
        <begin position="301"/>
        <end position="349"/>
    </location>
</feature>
<feature type="compositionally biased region" description="Polar residues" evidence="7">
    <location>
        <begin position="408"/>
        <end position="418"/>
    </location>
</feature>
<dbReference type="RefSeq" id="WP_221047684.1">
    <property type="nucleotide sequence ID" value="NZ_AP019782.1"/>
</dbReference>
<evidence type="ECO:0000259" key="9">
    <source>
        <dbReference type="SMART" id="SM00965"/>
    </source>
</evidence>
<dbReference type="InterPro" id="IPR013355">
    <property type="entry name" value="Pilus_4_PilQ"/>
</dbReference>
<dbReference type="GO" id="GO:0009279">
    <property type="term" value="C:cell outer membrane"/>
    <property type="evidence" value="ECO:0007669"/>
    <property type="project" value="UniProtKB-SubCell"/>
</dbReference>
<dbReference type="GO" id="GO:0009306">
    <property type="term" value="P:protein secretion"/>
    <property type="evidence" value="ECO:0007669"/>
    <property type="project" value="InterPro"/>
</dbReference>
<feature type="signal peptide" evidence="8">
    <location>
        <begin position="1"/>
        <end position="25"/>
    </location>
</feature>
<accession>A0A8D5ALB0</accession>
<evidence type="ECO:0000256" key="1">
    <source>
        <dbReference type="ARBA" id="ARBA00022448"/>
    </source>
</evidence>
<evidence type="ECO:0000313" key="11">
    <source>
        <dbReference type="Proteomes" id="UP000824988"/>
    </source>
</evidence>
<dbReference type="InterPro" id="IPR021731">
    <property type="entry name" value="AMIN_dom"/>
</dbReference>
<evidence type="ECO:0000256" key="2">
    <source>
        <dbReference type="ARBA" id="ARBA00022927"/>
    </source>
</evidence>
<proteinExistence type="inferred from homology"/>
<evidence type="ECO:0000313" key="10">
    <source>
        <dbReference type="EMBL" id="BBL72659.1"/>
    </source>
</evidence>
<dbReference type="InterPro" id="IPR051808">
    <property type="entry name" value="Type_IV_pilus_biogenesis"/>
</dbReference>
<feature type="chain" id="PRO_5034028684" evidence="8">
    <location>
        <begin position="26"/>
        <end position="725"/>
    </location>
</feature>
<dbReference type="Pfam" id="PF07660">
    <property type="entry name" value="STN"/>
    <property type="match status" value="1"/>
</dbReference>
<protein>
    <submittedName>
        <fullName evidence="10">Fimbrial assembly protein PilQ</fullName>
    </submittedName>
</protein>